<evidence type="ECO:0000313" key="4">
    <source>
        <dbReference type="Proteomes" id="UP000682733"/>
    </source>
</evidence>
<sequence length="42" mass="4711">MNSRAPSPPTKAETSGNEHRNIFGRWSIDEKLEKAVNLGSWV</sequence>
<comment type="caution">
    <text evidence="3">The sequence shown here is derived from an EMBL/GenBank/DDBJ whole genome shotgun (WGS) entry which is preliminary data.</text>
</comment>
<evidence type="ECO:0000313" key="3">
    <source>
        <dbReference type="EMBL" id="CAF4422413.1"/>
    </source>
</evidence>
<feature type="region of interest" description="Disordered" evidence="1">
    <location>
        <begin position="1"/>
        <end position="20"/>
    </location>
</feature>
<protein>
    <submittedName>
        <fullName evidence="3">Uncharacterized protein</fullName>
    </submittedName>
</protein>
<organism evidence="3 4">
    <name type="scientific">Didymodactylos carnosus</name>
    <dbReference type="NCBI Taxonomy" id="1234261"/>
    <lineage>
        <taxon>Eukaryota</taxon>
        <taxon>Metazoa</taxon>
        <taxon>Spiralia</taxon>
        <taxon>Gnathifera</taxon>
        <taxon>Rotifera</taxon>
        <taxon>Eurotatoria</taxon>
        <taxon>Bdelloidea</taxon>
        <taxon>Philodinida</taxon>
        <taxon>Philodinidae</taxon>
        <taxon>Didymodactylos</taxon>
    </lineage>
</organism>
<accession>A0A8S2VXQ9</accession>
<dbReference type="EMBL" id="CAJOBA010076925">
    <property type="protein sequence ID" value="CAF4422413.1"/>
    <property type="molecule type" value="Genomic_DNA"/>
</dbReference>
<name>A0A8S2VXQ9_9BILA</name>
<evidence type="ECO:0000313" key="2">
    <source>
        <dbReference type="EMBL" id="CAF1609275.1"/>
    </source>
</evidence>
<dbReference type="Proteomes" id="UP000682733">
    <property type="component" value="Unassembled WGS sequence"/>
</dbReference>
<feature type="non-terminal residue" evidence="3">
    <location>
        <position position="42"/>
    </location>
</feature>
<gene>
    <name evidence="2" type="ORF">OVA965_LOCUS42569</name>
    <name evidence="3" type="ORF">TMI583_LOCUS44516</name>
</gene>
<dbReference type="AlphaFoldDB" id="A0A8S2VXQ9"/>
<evidence type="ECO:0000256" key="1">
    <source>
        <dbReference type="SAM" id="MobiDB-lite"/>
    </source>
</evidence>
<proteinExistence type="predicted"/>
<dbReference type="EMBL" id="CAJNOK010052771">
    <property type="protein sequence ID" value="CAF1609275.1"/>
    <property type="molecule type" value="Genomic_DNA"/>
</dbReference>
<reference evidence="3" key="1">
    <citation type="submission" date="2021-02" db="EMBL/GenBank/DDBJ databases">
        <authorList>
            <person name="Nowell W R."/>
        </authorList>
    </citation>
    <scope>NUCLEOTIDE SEQUENCE</scope>
</reference>
<dbReference type="Proteomes" id="UP000677228">
    <property type="component" value="Unassembled WGS sequence"/>
</dbReference>